<reference evidence="2 3" key="1">
    <citation type="submission" date="2017-02" db="EMBL/GenBank/DDBJ databases">
        <authorList>
            <person name="Peterson S.W."/>
        </authorList>
    </citation>
    <scope>NUCLEOTIDE SEQUENCE [LARGE SCALE GENOMIC DNA]</scope>
    <source>
        <strain evidence="2 3">ATCC 17233</strain>
    </source>
</reference>
<proteinExistence type="predicted"/>
<feature type="domain" description="DUF5655" evidence="1">
    <location>
        <begin position="84"/>
        <end position="188"/>
    </location>
</feature>
<dbReference type="Pfam" id="PF18899">
    <property type="entry name" value="DUF5655"/>
    <property type="match status" value="1"/>
</dbReference>
<name>A0A1T4KT21_9FIRM</name>
<evidence type="ECO:0000313" key="3">
    <source>
        <dbReference type="Proteomes" id="UP000189857"/>
    </source>
</evidence>
<dbReference type="Proteomes" id="UP000189857">
    <property type="component" value="Unassembled WGS sequence"/>
</dbReference>
<dbReference type="AlphaFoldDB" id="A0A1T4KT21"/>
<dbReference type="EMBL" id="FUXA01000004">
    <property type="protein sequence ID" value="SJZ45582.1"/>
    <property type="molecule type" value="Genomic_DNA"/>
</dbReference>
<gene>
    <name evidence="2" type="ORF">SAMN02745110_00556</name>
</gene>
<organism evidence="2 3">
    <name type="scientific">Eubacterium ruminantium</name>
    <dbReference type="NCBI Taxonomy" id="42322"/>
    <lineage>
        <taxon>Bacteria</taxon>
        <taxon>Bacillati</taxon>
        <taxon>Bacillota</taxon>
        <taxon>Clostridia</taxon>
        <taxon>Eubacteriales</taxon>
        <taxon>Eubacteriaceae</taxon>
        <taxon>Eubacterium</taxon>
    </lineage>
</organism>
<protein>
    <submittedName>
        <fullName evidence="2">Predicted transport protein</fullName>
    </submittedName>
</protein>
<keyword evidence="3" id="KW-1185">Reference proteome</keyword>
<dbReference type="InterPro" id="IPR043714">
    <property type="entry name" value="DUF5655"/>
</dbReference>
<evidence type="ECO:0000259" key="1">
    <source>
        <dbReference type="Pfam" id="PF18899"/>
    </source>
</evidence>
<evidence type="ECO:0000313" key="2">
    <source>
        <dbReference type="EMBL" id="SJZ45582.1"/>
    </source>
</evidence>
<accession>A0A1T4KT21</accession>
<sequence>MVAAWPSKEWTPESILERGMEILHFIEKEFDFVFPNDKYRKEVLGLGFMVNEGDEDSNKTVAITESADEKITSQEFKAEDFEKLSSGANKELLDIFETINDYCLSISQNIIRNTTKHYIGYSEGKSFADFHFNSGYCHLMLRTIKYSDPQNKIELLGDNYNWAKKAKLRIYPGDDLEYIKGLIKQSYDSLFSN</sequence>